<dbReference type="RefSeq" id="WP_142095828.1">
    <property type="nucleotide sequence ID" value="NZ_VFPH01000001.1"/>
</dbReference>
<keyword evidence="3" id="KW-1185">Reference proteome</keyword>
<dbReference type="Proteomes" id="UP000319818">
    <property type="component" value="Unassembled WGS sequence"/>
</dbReference>
<feature type="compositionally biased region" description="Basic residues" evidence="1">
    <location>
        <begin position="38"/>
        <end position="47"/>
    </location>
</feature>
<name>A0A543GA43_9PSEU</name>
<evidence type="ECO:0000313" key="2">
    <source>
        <dbReference type="EMBL" id="TQM42959.1"/>
    </source>
</evidence>
<dbReference type="EMBL" id="VFPH01000001">
    <property type="protein sequence ID" value="TQM42959.1"/>
    <property type="molecule type" value="Genomic_DNA"/>
</dbReference>
<comment type="caution">
    <text evidence="2">The sequence shown here is derived from an EMBL/GenBank/DDBJ whole genome shotgun (WGS) entry which is preliminary data.</text>
</comment>
<protein>
    <submittedName>
        <fullName evidence="2">Uncharacterized protein</fullName>
    </submittedName>
</protein>
<dbReference type="AlphaFoldDB" id="A0A543GA43"/>
<feature type="region of interest" description="Disordered" evidence="1">
    <location>
        <begin position="28"/>
        <end position="77"/>
    </location>
</feature>
<evidence type="ECO:0000256" key="1">
    <source>
        <dbReference type="SAM" id="MobiDB-lite"/>
    </source>
</evidence>
<proteinExistence type="predicted"/>
<organism evidence="2 3">
    <name type="scientific">Pseudonocardia cypriaca</name>
    <dbReference type="NCBI Taxonomy" id="882449"/>
    <lineage>
        <taxon>Bacteria</taxon>
        <taxon>Bacillati</taxon>
        <taxon>Actinomycetota</taxon>
        <taxon>Actinomycetes</taxon>
        <taxon>Pseudonocardiales</taxon>
        <taxon>Pseudonocardiaceae</taxon>
        <taxon>Pseudonocardia</taxon>
    </lineage>
</organism>
<evidence type="ECO:0000313" key="3">
    <source>
        <dbReference type="Proteomes" id="UP000319818"/>
    </source>
</evidence>
<reference evidence="2 3" key="1">
    <citation type="submission" date="2019-06" db="EMBL/GenBank/DDBJ databases">
        <title>Sequencing the genomes of 1000 actinobacteria strains.</title>
        <authorList>
            <person name="Klenk H.-P."/>
        </authorList>
    </citation>
    <scope>NUCLEOTIDE SEQUENCE [LARGE SCALE GENOMIC DNA]</scope>
    <source>
        <strain evidence="2 3">DSM 45511</strain>
    </source>
</reference>
<gene>
    <name evidence="2" type="ORF">FB388_0297</name>
</gene>
<sequence>MDLTTCSVWAVAGSAGGAIGGYCVGRRRGRPPAAGRHAGMRRRRRARGGPAMRSWPGGAGHPVPPADGTGAEDTEQT</sequence>
<accession>A0A543GA43</accession>